<dbReference type="OrthoDB" id="5559127at2"/>
<evidence type="ECO:0000313" key="9">
    <source>
        <dbReference type="Proteomes" id="UP000298602"/>
    </source>
</evidence>
<dbReference type="PANTHER" id="PTHR37693">
    <property type="entry name" value="PHOSPHATIDYLGLYCEROL LYSYLTRANSFERASE"/>
    <property type="match status" value="1"/>
</dbReference>
<evidence type="ECO:0000256" key="1">
    <source>
        <dbReference type="ARBA" id="ARBA00004651"/>
    </source>
</evidence>
<reference evidence="8 9" key="1">
    <citation type="submission" date="2019-05" db="EMBL/GenBank/DDBJ databases">
        <title>The Complete Genome Sequence of the n-alkane-degrading Desulfoglaeba alkanexedens ALDC reveals multiple alkylsuccinate synthase gene clusters.</title>
        <authorList>
            <person name="Callaghan A.V."/>
            <person name="Davidova I.A."/>
            <person name="Duncan K.E."/>
            <person name="Morris B."/>
            <person name="McInerney M.J."/>
        </authorList>
    </citation>
    <scope>NUCLEOTIDE SEQUENCE [LARGE SCALE GENOMIC DNA]</scope>
    <source>
        <strain evidence="8 9">ALDC</strain>
    </source>
</reference>
<keyword evidence="5 7" id="KW-0472">Membrane</keyword>
<dbReference type="InterPro" id="IPR022791">
    <property type="entry name" value="L-PG_synthase/AglD"/>
</dbReference>
<dbReference type="PANTHER" id="PTHR37693:SF1">
    <property type="entry name" value="INTEGRAL MEMBRANE PROTEIN"/>
    <property type="match status" value="1"/>
</dbReference>
<dbReference type="NCBIfam" id="TIGR00374">
    <property type="entry name" value="flippase-like domain"/>
    <property type="match status" value="1"/>
</dbReference>
<keyword evidence="2" id="KW-1003">Cell membrane</keyword>
<evidence type="ECO:0000256" key="4">
    <source>
        <dbReference type="ARBA" id="ARBA00022989"/>
    </source>
</evidence>
<evidence type="ECO:0000256" key="6">
    <source>
        <dbReference type="SAM" id="MobiDB-lite"/>
    </source>
</evidence>
<evidence type="ECO:0000256" key="5">
    <source>
        <dbReference type="ARBA" id="ARBA00023136"/>
    </source>
</evidence>
<feature type="compositionally biased region" description="Basic and acidic residues" evidence="6">
    <location>
        <begin position="1"/>
        <end position="13"/>
    </location>
</feature>
<feature type="transmembrane region" description="Helical" evidence="7">
    <location>
        <begin position="365"/>
        <end position="389"/>
    </location>
</feature>
<dbReference type="Proteomes" id="UP000298602">
    <property type="component" value="Chromosome"/>
</dbReference>
<comment type="subcellular location">
    <subcellularLocation>
        <location evidence="1">Cell membrane</location>
        <topology evidence="1">Multi-pass membrane protein</topology>
    </subcellularLocation>
</comment>
<feature type="transmembrane region" description="Helical" evidence="7">
    <location>
        <begin position="220"/>
        <end position="237"/>
    </location>
</feature>
<dbReference type="GO" id="GO:0005886">
    <property type="term" value="C:plasma membrane"/>
    <property type="evidence" value="ECO:0007669"/>
    <property type="project" value="UniProtKB-SubCell"/>
</dbReference>
<gene>
    <name evidence="8" type="ORF">FDQ92_05830</name>
</gene>
<dbReference type="EMBL" id="CP040098">
    <property type="protein sequence ID" value="QCQ21740.1"/>
    <property type="molecule type" value="Genomic_DNA"/>
</dbReference>
<dbReference type="KEGG" id="dax:FDQ92_05830"/>
<sequence length="423" mass="45971">MRPEISSRAETGRRRLGRSAAQSRGDAPRPPGRASALDRSASREGGKASPQTLGSLVGSRRLLRYALQGATLATLTAGIIVLTTSEPSTWKRLHAFPWWGFPCLFLVVAMSWVANAARLRLIAQGMGYALRFRNALTIVLSADFGIAATPGGVGGAAIRIGLLRQFGFAIPIGCSMLAVDMMVDWLLFGVLLLFAIADAWDSTRWRSLVFALWQALPKPILWGITAATVLLLVWRYLPRRHHGCPAGLGRLPGRWVGLQRRLRADGRELRSNLRLGRSAISLLFSNHRGLVGWVVFMSMVQMGCRYGVLPLTIAFFTAGEDPFALMAFQGFAFGLSMLLVFPGGGGGVELLTLYVLSNLIPKPSVGVVLFLWRLYTYHLYLAAGGLVFFRTLSRLDGVSPQVDANRRADRGINGVGRPGPADG</sequence>
<keyword evidence="4 7" id="KW-1133">Transmembrane helix</keyword>
<keyword evidence="9" id="KW-1185">Reference proteome</keyword>
<name>A0A4P8L1T7_9BACT</name>
<keyword evidence="3 7" id="KW-0812">Transmembrane</keyword>
<organism evidence="8 9">
    <name type="scientific">Desulfoglaeba alkanexedens ALDC</name>
    <dbReference type="NCBI Taxonomy" id="980445"/>
    <lineage>
        <taxon>Bacteria</taxon>
        <taxon>Pseudomonadati</taxon>
        <taxon>Thermodesulfobacteriota</taxon>
        <taxon>Syntrophobacteria</taxon>
        <taxon>Syntrophobacterales</taxon>
        <taxon>Syntrophobacteraceae</taxon>
        <taxon>Desulfoglaeba</taxon>
    </lineage>
</organism>
<feature type="transmembrane region" description="Helical" evidence="7">
    <location>
        <begin position="182"/>
        <end position="200"/>
    </location>
</feature>
<evidence type="ECO:0000313" key="8">
    <source>
        <dbReference type="EMBL" id="QCQ21740.1"/>
    </source>
</evidence>
<dbReference type="Pfam" id="PF03706">
    <property type="entry name" value="LPG_synthase_TM"/>
    <property type="match status" value="1"/>
</dbReference>
<proteinExistence type="predicted"/>
<evidence type="ECO:0000256" key="3">
    <source>
        <dbReference type="ARBA" id="ARBA00022692"/>
    </source>
</evidence>
<feature type="transmembrane region" description="Helical" evidence="7">
    <location>
        <begin position="96"/>
        <end position="114"/>
    </location>
</feature>
<dbReference type="AlphaFoldDB" id="A0A4P8L1T7"/>
<protein>
    <submittedName>
        <fullName evidence="8">Flippase-like domain-containing protein</fullName>
    </submittedName>
</protein>
<evidence type="ECO:0000256" key="7">
    <source>
        <dbReference type="SAM" id="Phobius"/>
    </source>
</evidence>
<feature type="transmembrane region" description="Helical" evidence="7">
    <location>
        <begin position="65"/>
        <end position="84"/>
    </location>
</feature>
<accession>A0A4P8L1T7</accession>
<reference evidence="8 9" key="2">
    <citation type="submission" date="2019-05" db="EMBL/GenBank/DDBJ databases">
        <authorList>
            <person name="Suflita J.M."/>
            <person name="Marks C.R."/>
        </authorList>
    </citation>
    <scope>NUCLEOTIDE SEQUENCE [LARGE SCALE GENOMIC DNA]</scope>
    <source>
        <strain evidence="8 9">ALDC</strain>
    </source>
</reference>
<evidence type="ECO:0000256" key="2">
    <source>
        <dbReference type="ARBA" id="ARBA00022475"/>
    </source>
</evidence>
<feature type="region of interest" description="Disordered" evidence="6">
    <location>
        <begin position="1"/>
        <end position="53"/>
    </location>
</feature>